<dbReference type="EMBL" id="CAJNRF010010583">
    <property type="protein sequence ID" value="CAF2122217.1"/>
    <property type="molecule type" value="Genomic_DNA"/>
</dbReference>
<organism evidence="1 3">
    <name type="scientific">Rotaria magnacalcarata</name>
    <dbReference type="NCBI Taxonomy" id="392030"/>
    <lineage>
        <taxon>Eukaryota</taxon>
        <taxon>Metazoa</taxon>
        <taxon>Spiralia</taxon>
        <taxon>Gnathifera</taxon>
        <taxon>Rotifera</taxon>
        <taxon>Eurotatoria</taxon>
        <taxon>Bdelloidea</taxon>
        <taxon>Philodinida</taxon>
        <taxon>Philodinidae</taxon>
        <taxon>Rotaria</taxon>
    </lineage>
</organism>
<dbReference type="AlphaFoldDB" id="A0A816VL80"/>
<evidence type="ECO:0000313" key="3">
    <source>
        <dbReference type="Proteomes" id="UP000663856"/>
    </source>
</evidence>
<proteinExistence type="predicted"/>
<dbReference type="Proteomes" id="UP000663887">
    <property type="component" value="Unassembled WGS sequence"/>
</dbReference>
<name>A0A816VL80_9BILA</name>
<evidence type="ECO:0000313" key="2">
    <source>
        <dbReference type="EMBL" id="CAF2201575.1"/>
    </source>
</evidence>
<sequence>MSYRGILSPIGSPHNENVTFSDSDVILTDSPPPDSHLHNFTCSKILILLETKPEQYIIIKNTGKHTFDCWTNFGFPAIVNRDGKAKRIEGFVSCQHCFSTYSFISSSTRCLNRHKCNNSKVNEAATQKRLTTLFNHKLSKLKDNEISKIKNLLVK</sequence>
<dbReference type="Proteomes" id="UP000663856">
    <property type="component" value="Unassembled WGS sequence"/>
</dbReference>
<evidence type="ECO:0000313" key="1">
    <source>
        <dbReference type="EMBL" id="CAF2122217.1"/>
    </source>
</evidence>
<dbReference type="EMBL" id="CAJNRG010016493">
    <property type="protein sequence ID" value="CAF2201575.1"/>
    <property type="molecule type" value="Genomic_DNA"/>
</dbReference>
<comment type="caution">
    <text evidence="1">The sequence shown here is derived from an EMBL/GenBank/DDBJ whole genome shotgun (WGS) entry which is preliminary data.</text>
</comment>
<evidence type="ECO:0008006" key="4">
    <source>
        <dbReference type="Google" id="ProtNLM"/>
    </source>
</evidence>
<gene>
    <name evidence="1" type="ORF">WKI299_LOCUS24622</name>
    <name evidence="2" type="ORF">XDN619_LOCUS32813</name>
</gene>
<reference evidence="1" key="1">
    <citation type="submission" date="2021-02" db="EMBL/GenBank/DDBJ databases">
        <authorList>
            <person name="Nowell W R."/>
        </authorList>
    </citation>
    <scope>NUCLEOTIDE SEQUENCE</scope>
</reference>
<protein>
    <recommendedName>
        <fullName evidence="4">BED-type domain-containing protein</fullName>
    </recommendedName>
</protein>
<accession>A0A816VL80</accession>